<dbReference type="AlphaFoldDB" id="A0A318HM11"/>
<dbReference type="SMART" id="SM00563">
    <property type="entry name" value="PlsC"/>
    <property type="match status" value="1"/>
</dbReference>
<comment type="caution">
    <text evidence="2">The sequence shown here is derived from an EMBL/GenBank/DDBJ whole genome shotgun (WGS) entry which is preliminary data.</text>
</comment>
<proteinExistence type="predicted"/>
<keyword evidence="3" id="KW-1185">Reference proteome</keyword>
<keyword evidence="2" id="KW-0808">Transferase</keyword>
<name>A0A318HM11_9MYCO</name>
<dbReference type="PANTHER" id="PTHR22753:SF14">
    <property type="entry name" value="MONOACYLGLYCEROL_DIACYLGLYCEROL O-ACYLTRANSFERASE"/>
    <property type="match status" value="1"/>
</dbReference>
<dbReference type="OrthoDB" id="7056876at2"/>
<evidence type="ECO:0000313" key="3">
    <source>
        <dbReference type="Proteomes" id="UP000247781"/>
    </source>
</evidence>
<organism evidence="2 3">
    <name type="scientific">Mycolicibacterium moriokaense</name>
    <dbReference type="NCBI Taxonomy" id="39691"/>
    <lineage>
        <taxon>Bacteria</taxon>
        <taxon>Bacillati</taxon>
        <taxon>Actinomycetota</taxon>
        <taxon>Actinomycetes</taxon>
        <taxon>Mycobacteriales</taxon>
        <taxon>Mycobacteriaceae</taxon>
        <taxon>Mycolicibacterium</taxon>
    </lineage>
</organism>
<protein>
    <submittedName>
        <fullName evidence="2">1-acyl-sn-glycerol-3-phosphate acyltransferase</fullName>
    </submittedName>
</protein>
<dbReference type="InterPro" id="IPR016676">
    <property type="entry name" value="P_lipid/glycerol_AcTrfase_prd"/>
</dbReference>
<reference evidence="2 3" key="2">
    <citation type="submission" date="2018-06" db="EMBL/GenBank/DDBJ databases">
        <title>Sequencing of bacterial isolates from soil warming experiment in Harvard Forest, Massachusetts, USA.</title>
        <authorList>
            <person name="Deangelis K.PhD."/>
        </authorList>
    </citation>
    <scope>NUCLEOTIDE SEQUENCE [LARGE SCALE GENOMIC DNA]</scope>
    <source>
        <strain evidence="2 3">GAS496</strain>
    </source>
</reference>
<accession>A0A318HM11</accession>
<dbReference type="EMBL" id="QJJU01000002">
    <property type="protein sequence ID" value="PXX12150.1"/>
    <property type="molecule type" value="Genomic_DNA"/>
</dbReference>
<keyword evidence="2" id="KW-0012">Acyltransferase</keyword>
<reference evidence="3" key="1">
    <citation type="submission" date="2018-05" db="EMBL/GenBank/DDBJ databases">
        <authorList>
            <person name="Deangelis K."/>
            <person name="Huntemann M."/>
            <person name="Clum A."/>
            <person name="Pillay M."/>
            <person name="Palaniappan K."/>
            <person name="Varghese N."/>
            <person name="Mikhailova N."/>
            <person name="Stamatis D."/>
            <person name="Reddy T."/>
            <person name="Daum C."/>
            <person name="Shapiro N."/>
            <person name="Ivanova N."/>
            <person name="Kyrpides N."/>
            <person name="Woyke T."/>
        </authorList>
    </citation>
    <scope>NUCLEOTIDE SEQUENCE [LARGE SCALE GENOMIC DNA]</scope>
    <source>
        <strain evidence="3">GAS496</strain>
    </source>
</reference>
<dbReference type="Pfam" id="PF01553">
    <property type="entry name" value="Acyltransferase"/>
    <property type="match status" value="1"/>
</dbReference>
<dbReference type="GO" id="GO:0016020">
    <property type="term" value="C:membrane"/>
    <property type="evidence" value="ECO:0007669"/>
    <property type="project" value="TreeGrafter"/>
</dbReference>
<evidence type="ECO:0000259" key="1">
    <source>
        <dbReference type="SMART" id="SM00563"/>
    </source>
</evidence>
<dbReference type="GO" id="GO:0016746">
    <property type="term" value="F:acyltransferase activity"/>
    <property type="evidence" value="ECO:0007669"/>
    <property type="project" value="UniProtKB-KW"/>
</dbReference>
<dbReference type="SUPFAM" id="SSF69593">
    <property type="entry name" value="Glycerol-3-phosphate (1)-acyltransferase"/>
    <property type="match status" value="1"/>
</dbReference>
<dbReference type="Proteomes" id="UP000247781">
    <property type="component" value="Unassembled WGS sequence"/>
</dbReference>
<dbReference type="InterPro" id="IPR002123">
    <property type="entry name" value="Plipid/glycerol_acylTrfase"/>
</dbReference>
<evidence type="ECO:0000313" key="2">
    <source>
        <dbReference type="EMBL" id="PXX12150.1"/>
    </source>
</evidence>
<feature type="domain" description="Phospholipid/glycerol acyltransferase" evidence="1">
    <location>
        <begin position="56"/>
        <end position="175"/>
    </location>
</feature>
<dbReference type="PANTHER" id="PTHR22753">
    <property type="entry name" value="TRANSMEMBRANE PROTEIN 68"/>
    <property type="match status" value="1"/>
</dbReference>
<dbReference type="RefSeq" id="WP_110314794.1">
    <property type="nucleotide sequence ID" value="NZ_QJJU01000002.1"/>
</dbReference>
<gene>
    <name evidence="2" type="ORF">C8E89_102275</name>
</gene>
<dbReference type="PIRSF" id="PIRSF016753">
    <property type="entry name" value="P_lipid/glycerol_ac_tran_prd"/>
    <property type="match status" value="1"/>
</dbReference>
<sequence>MPSVQLVKDQVDKEIPEIAKWDPDLTKRVVEILRPVAKRYFRSEVKDLGRIPVGGALLVSNHSGGSTTTDVPIFAVDFYDRFGYDRPLYTLSHDILSVGPTKKLFHQLGVIPASRENAAGALADDAAVMVFPGGDYDATRPTRSQNVIDFNGRTGYVRTAIDAGVPIVPIVSIGGQETQFFLTRGTWLAKRIGIIKRLTRSELVPIAVGFPFGVTLGGMNLPLPSKIITRVLPAIDITARFGEDPDVAEVDAYVRKVMQKGLDRLAEQRRFPVLG</sequence>